<reference evidence="8" key="2">
    <citation type="submission" date="2022-10" db="EMBL/GenBank/DDBJ databases">
        <authorList>
            <consortium name="ENA_rothamsted_submissions"/>
            <consortium name="culmorum"/>
            <person name="King R."/>
        </authorList>
    </citation>
    <scope>NUCLEOTIDE SEQUENCE</scope>
</reference>
<dbReference type="PANTHER" id="PTHR12352">
    <property type="entry name" value="SECRETED MODULAR CALCIUM-BINDING PROTEIN"/>
    <property type="match status" value="1"/>
</dbReference>
<evidence type="ECO:0000256" key="3">
    <source>
        <dbReference type="ARBA" id="ARBA00022737"/>
    </source>
</evidence>
<feature type="signal peptide" evidence="6">
    <location>
        <begin position="1"/>
        <end position="16"/>
    </location>
</feature>
<evidence type="ECO:0000256" key="1">
    <source>
        <dbReference type="ARBA" id="ARBA00004613"/>
    </source>
</evidence>
<feature type="domain" description="Thyroglobulin type-1" evidence="7">
    <location>
        <begin position="336"/>
        <end position="400"/>
    </location>
</feature>
<protein>
    <recommendedName>
        <fullName evidence="7">Thyroglobulin type-1 domain-containing protein</fullName>
    </recommendedName>
</protein>
<dbReference type="AlphaFoldDB" id="A0A9N9S974"/>
<keyword evidence="3" id="KW-0677">Repeat</keyword>
<dbReference type="Proteomes" id="UP001153737">
    <property type="component" value="Chromosome 1"/>
</dbReference>
<keyword evidence="9" id="KW-1185">Reference proteome</keyword>
<dbReference type="InterPro" id="IPR000716">
    <property type="entry name" value="Thyroglobulin_1"/>
</dbReference>
<dbReference type="GO" id="GO:0005615">
    <property type="term" value="C:extracellular space"/>
    <property type="evidence" value="ECO:0007669"/>
    <property type="project" value="TreeGrafter"/>
</dbReference>
<keyword evidence="4" id="KW-1015">Disulfide bond</keyword>
<evidence type="ECO:0000256" key="5">
    <source>
        <dbReference type="PROSITE-ProRule" id="PRU00500"/>
    </source>
</evidence>
<sequence>MILLVIFFTISTSVFGDESILCSPSVCDGVKCPTLPEKCNIQNATHSGTFLPSPEACNCCQYCLENLNEGDECSIGYPSAPTPTSICGPGLACKLTNGNLYDGICSRMMTTCTQLQDDYDERRKNGPNLGSMEVRQTCTDEGEFASYKCIPGQTCYCVDIDGTRIFGESDFTSLPEMQMQCKCSRDYQQAKQLFGRELNPSEHFRCSSKGDYDTIQCMREQCLCTDATDGAPTYPNDPMVNIRNISNQTLGCYKGDTVGIYLKKCEEEYITILNETETQKMKNNYNMILGYTFPNCDIDGTYKAVQENSTHKYCMDKEGNILTALSKVDNKTLADSMDCKCLRALSVMTTNEKPSCLENGNYTPMQCRRGSCRCVDGNGNQVCKATPCEVNEIDKDTLKC</sequence>
<comment type="caution">
    <text evidence="5">Lacks conserved residue(s) required for the propagation of feature annotation.</text>
</comment>
<evidence type="ECO:0000256" key="4">
    <source>
        <dbReference type="ARBA" id="ARBA00023157"/>
    </source>
</evidence>
<dbReference type="Gene3D" id="4.10.800.10">
    <property type="entry name" value="Thyroglobulin type-1"/>
    <property type="match status" value="2"/>
</dbReference>
<dbReference type="InterPro" id="IPR051950">
    <property type="entry name" value="Dev_reg/Prot_inhib"/>
</dbReference>
<dbReference type="Pfam" id="PF00086">
    <property type="entry name" value="Thyroglobulin_1"/>
    <property type="match status" value="3"/>
</dbReference>
<reference evidence="8" key="1">
    <citation type="submission" date="2022-01" db="EMBL/GenBank/DDBJ databases">
        <authorList>
            <person name="King R."/>
        </authorList>
    </citation>
    <scope>NUCLEOTIDE SEQUENCE</scope>
</reference>
<dbReference type="SUPFAM" id="SSF57610">
    <property type="entry name" value="Thyroglobulin type-1 domain"/>
    <property type="match status" value="4"/>
</dbReference>
<dbReference type="OrthoDB" id="1725934at2759"/>
<dbReference type="PROSITE" id="PS51162">
    <property type="entry name" value="THYROGLOBULIN_1_2"/>
    <property type="match status" value="2"/>
</dbReference>
<proteinExistence type="predicted"/>
<keyword evidence="6" id="KW-0732">Signal</keyword>
<evidence type="ECO:0000256" key="2">
    <source>
        <dbReference type="ARBA" id="ARBA00022525"/>
    </source>
</evidence>
<feature type="domain" description="Thyroglobulin type-1" evidence="7">
    <location>
        <begin position="109"/>
        <end position="181"/>
    </location>
</feature>
<evidence type="ECO:0000259" key="7">
    <source>
        <dbReference type="PROSITE" id="PS51162"/>
    </source>
</evidence>
<evidence type="ECO:0000256" key="6">
    <source>
        <dbReference type="SAM" id="SignalP"/>
    </source>
</evidence>
<dbReference type="PANTHER" id="PTHR12352:SF24">
    <property type="entry name" value="THYROGLOBULIN TYPE-1 DOMAIN-CONTAINING PROTEIN"/>
    <property type="match status" value="1"/>
</dbReference>
<evidence type="ECO:0000313" key="8">
    <source>
        <dbReference type="EMBL" id="CAG9813782.1"/>
    </source>
</evidence>
<comment type="subcellular location">
    <subcellularLocation>
        <location evidence="1">Secreted</location>
    </subcellularLocation>
</comment>
<gene>
    <name evidence="8" type="ORF">PHAECO_LOCUS1062</name>
</gene>
<organism evidence="8 9">
    <name type="scientific">Phaedon cochleariae</name>
    <name type="common">Mustard beetle</name>
    <dbReference type="NCBI Taxonomy" id="80249"/>
    <lineage>
        <taxon>Eukaryota</taxon>
        <taxon>Metazoa</taxon>
        <taxon>Ecdysozoa</taxon>
        <taxon>Arthropoda</taxon>
        <taxon>Hexapoda</taxon>
        <taxon>Insecta</taxon>
        <taxon>Pterygota</taxon>
        <taxon>Neoptera</taxon>
        <taxon>Endopterygota</taxon>
        <taxon>Coleoptera</taxon>
        <taxon>Polyphaga</taxon>
        <taxon>Cucujiformia</taxon>
        <taxon>Chrysomeloidea</taxon>
        <taxon>Chrysomelidae</taxon>
        <taxon>Chrysomelinae</taxon>
        <taxon>Chrysomelini</taxon>
        <taxon>Phaedon</taxon>
    </lineage>
</organism>
<dbReference type="GO" id="GO:0007160">
    <property type="term" value="P:cell-matrix adhesion"/>
    <property type="evidence" value="ECO:0007669"/>
    <property type="project" value="TreeGrafter"/>
</dbReference>
<feature type="chain" id="PRO_5040112310" description="Thyroglobulin type-1 domain-containing protein" evidence="6">
    <location>
        <begin position="17"/>
        <end position="400"/>
    </location>
</feature>
<evidence type="ECO:0000313" key="9">
    <source>
        <dbReference type="Proteomes" id="UP001153737"/>
    </source>
</evidence>
<keyword evidence="2" id="KW-0964">Secreted</keyword>
<dbReference type="GO" id="GO:0005604">
    <property type="term" value="C:basement membrane"/>
    <property type="evidence" value="ECO:0007669"/>
    <property type="project" value="TreeGrafter"/>
</dbReference>
<name>A0A9N9S974_PHACE</name>
<accession>A0A9N9S974</accession>
<dbReference type="EMBL" id="OU896707">
    <property type="protein sequence ID" value="CAG9813782.1"/>
    <property type="molecule type" value="Genomic_DNA"/>
</dbReference>
<dbReference type="InterPro" id="IPR036857">
    <property type="entry name" value="Thyroglobulin_1_sf"/>
</dbReference>